<dbReference type="PANTHER" id="PTHR43280">
    <property type="entry name" value="ARAC-FAMILY TRANSCRIPTIONAL REGULATOR"/>
    <property type="match status" value="1"/>
</dbReference>
<dbReference type="PRINTS" id="PR00032">
    <property type="entry name" value="HTHARAC"/>
</dbReference>
<dbReference type="Pfam" id="PF12833">
    <property type="entry name" value="HTH_18"/>
    <property type="match status" value="1"/>
</dbReference>
<sequence length="301" mass="34417">MNTKPDNFLESQGINKILEDFANSTGLAVVLVDIEGREVSESINFTDFCLRIRQHPDLYARCKNSDRCGGLEASKEHKPCVYRCHAGLIDFSIPLEINGHLVGFVLCGQARVKNAVGLDDIQPVDKKWMQNAELVEDYEKIKEVDYGKLFAAADLLKTLVDDSIKKHMDFVVINDKYDIKSLFHSRESAHSYDGKIKKAVKYIESHYFEDIRLEDVADHVFLSTHYFSKLFKKEIGVGFNTYVNQQRLQGAKKMLQYSDWSISRIAHNLGYSCSSYFCKVFRNSYGMTPQDFRSSISDEDG</sequence>
<evidence type="ECO:0000256" key="2">
    <source>
        <dbReference type="ARBA" id="ARBA00023125"/>
    </source>
</evidence>
<evidence type="ECO:0000313" key="5">
    <source>
        <dbReference type="EMBL" id="MDB1125248.1"/>
    </source>
</evidence>
<dbReference type="InterPro" id="IPR018771">
    <property type="entry name" value="PocR_dom"/>
</dbReference>
<dbReference type="InterPro" id="IPR020449">
    <property type="entry name" value="Tscrpt_reg_AraC-type_HTH"/>
</dbReference>
<evidence type="ECO:0000259" key="4">
    <source>
        <dbReference type="PROSITE" id="PS01124"/>
    </source>
</evidence>
<keyword evidence="3" id="KW-0804">Transcription</keyword>
<evidence type="ECO:0000256" key="3">
    <source>
        <dbReference type="ARBA" id="ARBA00023163"/>
    </source>
</evidence>
<dbReference type="SMART" id="SM00342">
    <property type="entry name" value="HTH_ARAC"/>
    <property type="match status" value="1"/>
</dbReference>
<evidence type="ECO:0000256" key="1">
    <source>
        <dbReference type="ARBA" id="ARBA00023015"/>
    </source>
</evidence>
<evidence type="ECO:0000313" key="6">
    <source>
        <dbReference type="Proteomes" id="UP001210678"/>
    </source>
</evidence>
<dbReference type="RefSeq" id="WP_272138781.1">
    <property type="nucleotide sequence ID" value="NZ_JAQLOI010000003.1"/>
</dbReference>
<organism evidence="5 6">
    <name type="scientific">Vibrio algarum</name>
    <dbReference type="NCBI Taxonomy" id="3020714"/>
    <lineage>
        <taxon>Bacteria</taxon>
        <taxon>Pseudomonadati</taxon>
        <taxon>Pseudomonadota</taxon>
        <taxon>Gammaproteobacteria</taxon>
        <taxon>Vibrionales</taxon>
        <taxon>Vibrionaceae</taxon>
        <taxon>Vibrio</taxon>
    </lineage>
</organism>
<feature type="domain" description="HTH araC/xylS-type" evidence="4">
    <location>
        <begin position="197"/>
        <end position="295"/>
    </location>
</feature>
<gene>
    <name evidence="5" type="ORF">PGX00_16990</name>
</gene>
<accession>A0ABT4YW86</accession>
<dbReference type="PROSITE" id="PS01124">
    <property type="entry name" value="HTH_ARAC_FAMILY_2"/>
    <property type="match status" value="1"/>
</dbReference>
<comment type="caution">
    <text evidence="5">The sequence shown here is derived from an EMBL/GenBank/DDBJ whole genome shotgun (WGS) entry which is preliminary data.</text>
</comment>
<name>A0ABT4YW86_9VIBR</name>
<keyword evidence="2" id="KW-0238">DNA-binding</keyword>
<keyword evidence="1" id="KW-0805">Transcription regulation</keyword>
<dbReference type="EMBL" id="JAQLOI010000003">
    <property type="protein sequence ID" value="MDB1125248.1"/>
    <property type="molecule type" value="Genomic_DNA"/>
</dbReference>
<dbReference type="InterPro" id="IPR018062">
    <property type="entry name" value="HTH_AraC-typ_CS"/>
</dbReference>
<dbReference type="PANTHER" id="PTHR43280:SF10">
    <property type="entry name" value="REGULATORY PROTEIN POCR"/>
    <property type="match status" value="1"/>
</dbReference>
<dbReference type="SUPFAM" id="SSF46689">
    <property type="entry name" value="Homeodomain-like"/>
    <property type="match status" value="2"/>
</dbReference>
<proteinExistence type="predicted"/>
<dbReference type="Gene3D" id="1.10.10.60">
    <property type="entry name" value="Homeodomain-like"/>
    <property type="match status" value="2"/>
</dbReference>
<dbReference type="PROSITE" id="PS00041">
    <property type="entry name" value="HTH_ARAC_FAMILY_1"/>
    <property type="match status" value="1"/>
</dbReference>
<protein>
    <submittedName>
        <fullName evidence="5">PocR ligand-binding domain-containing protein</fullName>
    </submittedName>
</protein>
<dbReference type="InterPro" id="IPR009057">
    <property type="entry name" value="Homeodomain-like_sf"/>
</dbReference>
<dbReference type="Proteomes" id="UP001210678">
    <property type="component" value="Unassembled WGS sequence"/>
</dbReference>
<reference evidence="5 6" key="1">
    <citation type="submission" date="2023-01" db="EMBL/GenBank/DDBJ databases">
        <title>Vibrio sp. KJ40-1 sp.nov, isolated from marine algae.</title>
        <authorList>
            <person name="Butt M."/>
            <person name="Kim J.M.J."/>
            <person name="Jeon C.O.C."/>
        </authorList>
    </citation>
    <scope>NUCLEOTIDE SEQUENCE [LARGE SCALE GENOMIC DNA]</scope>
    <source>
        <strain evidence="5 6">KJ40-1</strain>
    </source>
</reference>
<dbReference type="Pfam" id="PF10114">
    <property type="entry name" value="PocR"/>
    <property type="match status" value="1"/>
</dbReference>
<dbReference type="InterPro" id="IPR018060">
    <property type="entry name" value="HTH_AraC"/>
</dbReference>
<keyword evidence="6" id="KW-1185">Reference proteome</keyword>